<dbReference type="InterPro" id="IPR036812">
    <property type="entry name" value="NAD(P)_OxRdtase_dom_sf"/>
</dbReference>
<dbReference type="Gene3D" id="3.20.20.100">
    <property type="entry name" value="NADP-dependent oxidoreductase domain"/>
    <property type="match status" value="1"/>
</dbReference>
<dbReference type="AlphaFoldDB" id="A0A833PFY1"/>
<comment type="caution">
    <text evidence="1">The sequence shown here is derived from an EMBL/GenBank/DDBJ whole genome shotgun (WGS) entry which is preliminary data.</text>
</comment>
<gene>
    <name evidence="1" type="primary">pld1_3</name>
    <name evidence="1" type="ORF">GAK33_07656</name>
</gene>
<evidence type="ECO:0000313" key="1">
    <source>
        <dbReference type="EMBL" id="KAF1031182.1"/>
    </source>
</evidence>
<dbReference type="Proteomes" id="UP000467522">
    <property type="component" value="Unassembled WGS sequence"/>
</dbReference>
<reference evidence="2" key="1">
    <citation type="journal article" date="2020" name="MBio">
        <title>Horizontal gene transfer to a defensive symbiont with a reduced genome amongst a multipartite beetle microbiome.</title>
        <authorList>
            <person name="Waterworth S.C."/>
            <person name="Florez L.V."/>
            <person name="Rees E.R."/>
            <person name="Hertweck C."/>
            <person name="Kaltenpoth M."/>
            <person name="Kwan J.C."/>
        </authorList>
    </citation>
    <scope>NUCLEOTIDE SEQUENCE [LARGE SCALE GENOMIC DNA]</scope>
</reference>
<name>A0A833PFY1_BURL3</name>
<sequence>MLVGGAHFEYRKASPEIVAKVEHIREIAVRYDVPVKAAALQFVLAHRGTAAVTPGASLSERIAEDSAALTFDILADLWSEMHEQQLVTADAPLPIDR</sequence>
<dbReference type="EMBL" id="WNDV01000053">
    <property type="protein sequence ID" value="KAF1031182.1"/>
    <property type="molecule type" value="Genomic_DNA"/>
</dbReference>
<evidence type="ECO:0000313" key="2">
    <source>
        <dbReference type="Proteomes" id="UP000467522"/>
    </source>
</evidence>
<protein>
    <submittedName>
        <fullName evidence="1">Pyridoxal 4-dehydrogenase</fullName>
    </submittedName>
</protein>
<dbReference type="SUPFAM" id="SSF51430">
    <property type="entry name" value="NAD(P)-linked oxidoreductase"/>
    <property type="match status" value="1"/>
</dbReference>
<organism evidence="1 2">
    <name type="scientific">Burkholderia lata (strain ATCC 17760 / DSM 23089 / LMG 22485 / NCIMB 9086 / R18194 / 383)</name>
    <dbReference type="NCBI Taxonomy" id="482957"/>
    <lineage>
        <taxon>Bacteria</taxon>
        <taxon>Pseudomonadati</taxon>
        <taxon>Pseudomonadota</taxon>
        <taxon>Betaproteobacteria</taxon>
        <taxon>Burkholderiales</taxon>
        <taxon>Burkholderiaceae</taxon>
        <taxon>Burkholderia</taxon>
        <taxon>Burkholderia cepacia complex</taxon>
    </lineage>
</organism>
<proteinExistence type="predicted"/>
<accession>A0A833PFY1</accession>